<dbReference type="RefSeq" id="WP_093555527.1">
    <property type="nucleotide sequence ID" value="NZ_FPBO01000008.1"/>
</dbReference>
<dbReference type="STRING" id="1035707.SAMN05216552_100847"/>
<dbReference type="PRINTS" id="PR00081">
    <property type="entry name" value="GDHRDH"/>
</dbReference>
<dbReference type="OrthoDB" id="9793499at2"/>
<dbReference type="PANTHER" id="PTHR42760:SF133">
    <property type="entry name" value="3-OXOACYL-[ACYL-CARRIER-PROTEIN] REDUCTASE"/>
    <property type="match status" value="1"/>
</dbReference>
<feature type="domain" description="Ketoreductase" evidence="3">
    <location>
        <begin position="8"/>
        <end position="191"/>
    </location>
</feature>
<proteinExistence type="inferred from homology"/>
<evidence type="ECO:0000256" key="1">
    <source>
        <dbReference type="ARBA" id="ARBA00006484"/>
    </source>
</evidence>
<evidence type="ECO:0000313" key="5">
    <source>
        <dbReference type="Proteomes" id="UP000199391"/>
    </source>
</evidence>
<dbReference type="PANTHER" id="PTHR42760">
    <property type="entry name" value="SHORT-CHAIN DEHYDROGENASES/REDUCTASES FAMILY MEMBER"/>
    <property type="match status" value="1"/>
</dbReference>
<dbReference type="InterPro" id="IPR002347">
    <property type="entry name" value="SDR_fam"/>
</dbReference>
<dbReference type="PROSITE" id="PS00061">
    <property type="entry name" value="ADH_SHORT"/>
    <property type="match status" value="1"/>
</dbReference>
<sequence length="250" mass="25339">MNLELEGQVAVIAGGAGAIGYASALRLARRGARVVLLGRASDDAHAKAAALPGAGHCAIEADLVSGAALVRAAEQVRERHGRADILVNSGGFTRPVPHASLDALDDELIDAIFAANWRAPFAAIRAFAPLLRESGRGVVVNVSSIAATTGIGSNVAYCAAKAGLDAMATSLGRALAPHIRVLNVSPGVVDSAFVPGRDASFNDKQAATTPLKRIGQPDDIAAAIEACATTLLFATGTVIQVDGGRHLGAA</sequence>
<evidence type="ECO:0000259" key="3">
    <source>
        <dbReference type="SMART" id="SM00822"/>
    </source>
</evidence>
<organism evidence="4 5">
    <name type="scientific">Pseudoduganella namucuonensis</name>
    <dbReference type="NCBI Taxonomy" id="1035707"/>
    <lineage>
        <taxon>Bacteria</taxon>
        <taxon>Pseudomonadati</taxon>
        <taxon>Pseudomonadota</taxon>
        <taxon>Betaproteobacteria</taxon>
        <taxon>Burkholderiales</taxon>
        <taxon>Oxalobacteraceae</taxon>
        <taxon>Telluria group</taxon>
        <taxon>Pseudoduganella</taxon>
    </lineage>
</organism>
<protein>
    <submittedName>
        <fullName evidence="4">3-oxoacyl-[acyl-carrier protein] reductase</fullName>
    </submittedName>
</protein>
<dbReference type="SMART" id="SM00822">
    <property type="entry name" value="PKS_KR"/>
    <property type="match status" value="1"/>
</dbReference>
<dbReference type="InterPro" id="IPR036291">
    <property type="entry name" value="NAD(P)-bd_dom_sf"/>
</dbReference>
<dbReference type="SUPFAM" id="SSF51735">
    <property type="entry name" value="NAD(P)-binding Rossmann-fold domains"/>
    <property type="match status" value="1"/>
</dbReference>
<dbReference type="GO" id="GO:0016616">
    <property type="term" value="F:oxidoreductase activity, acting on the CH-OH group of donors, NAD or NADP as acceptor"/>
    <property type="evidence" value="ECO:0007669"/>
    <property type="project" value="TreeGrafter"/>
</dbReference>
<name>A0A1I7IHP7_9BURK</name>
<dbReference type="CDD" id="cd05233">
    <property type="entry name" value="SDR_c"/>
    <property type="match status" value="1"/>
</dbReference>
<dbReference type="Gene3D" id="3.40.50.720">
    <property type="entry name" value="NAD(P)-binding Rossmann-like Domain"/>
    <property type="match status" value="1"/>
</dbReference>
<dbReference type="Pfam" id="PF13561">
    <property type="entry name" value="adh_short_C2"/>
    <property type="match status" value="1"/>
</dbReference>
<dbReference type="AlphaFoldDB" id="A0A1I7IHP7"/>
<dbReference type="InterPro" id="IPR057326">
    <property type="entry name" value="KR_dom"/>
</dbReference>
<dbReference type="InterPro" id="IPR020904">
    <property type="entry name" value="Sc_DH/Rdtase_CS"/>
</dbReference>
<keyword evidence="2" id="KW-0560">Oxidoreductase</keyword>
<reference evidence="5" key="1">
    <citation type="submission" date="2016-10" db="EMBL/GenBank/DDBJ databases">
        <authorList>
            <person name="Varghese N."/>
            <person name="Submissions S."/>
        </authorList>
    </citation>
    <scope>NUCLEOTIDE SEQUENCE [LARGE SCALE GENOMIC DNA]</scope>
    <source>
        <strain evidence="5">CGMCC 1.11014</strain>
    </source>
</reference>
<keyword evidence="5" id="KW-1185">Reference proteome</keyword>
<dbReference type="Proteomes" id="UP000199391">
    <property type="component" value="Unassembled WGS sequence"/>
</dbReference>
<comment type="similarity">
    <text evidence="1">Belongs to the short-chain dehydrogenases/reductases (SDR) family.</text>
</comment>
<dbReference type="EMBL" id="FPBO01000008">
    <property type="protein sequence ID" value="SFU72468.1"/>
    <property type="molecule type" value="Genomic_DNA"/>
</dbReference>
<gene>
    <name evidence="4" type="ORF">SAMN05216552_100847</name>
</gene>
<dbReference type="PRINTS" id="PR00080">
    <property type="entry name" value="SDRFAMILY"/>
</dbReference>
<accession>A0A1I7IHP7</accession>
<evidence type="ECO:0000256" key="2">
    <source>
        <dbReference type="ARBA" id="ARBA00023002"/>
    </source>
</evidence>
<evidence type="ECO:0000313" key="4">
    <source>
        <dbReference type="EMBL" id="SFU72468.1"/>
    </source>
</evidence>